<comment type="caution">
    <text evidence="3">The sequence shown here is derived from an EMBL/GenBank/DDBJ whole genome shotgun (WGS) entry which is preliminary data.</text>
</comment>
<feature type="signal peptide" evidence="1">
    <location>
        <begin position="1"/>
        <end position="26"/>
    </location>
</feature>
<name>A0A1F6PA53_9BACT</name>
<evidence type="ECO:0000256" key="1">
    <source>
        <dbReference type="SAM" id="SignalP"/>
    </source>
</evidence>
<dbReference type="Pfam" id="PF08486">
    <property type="entry name" value="SpoIID"/>
    <property type="match status" value="1"/>
</dbReference>
<proteinExistence type="predicted"/>
<reference evidence="3 4" key="1">
    <citation type="journal article" date="2016" name="Nat. Commun.">
        <title>Thousands of microbial genomes shed light on interconnected biogeochemical processes in an aquifer system.</title>
        <authorList>
            <person name="Anantharaman K."/>
            <person name="Brown C.T."/>
            <person name="Hug L.A."/>
            <person name="Sharon I."/>
            <person name="Castelle C.J."/>
            <person name="Probst A.J."/>
            <person name="Thomas B.C."/>
            <person name="Singh A."/>
            <person name="Wilkins M.J."/>
            <person name="Karaoz U."/>
            <person name="Brodie E.L."/>
            <person name="Williams K.H."/>
            <person name="Hubbard S.S."/>
            <person name="Banfield J.F."/>
        </authorList>
    </citation>
    <scope>NUCLEOTIDE SEQUENCE [LARGE SCALE GENOMIC DNA]</scope>
</reference>
<dbReference type="InterPro" id="IPR013693">
    <property type="entry name" value="SpoIID/LytB_N"/>
</dbReference>
<feature type="domain" description="Sporulation stage II protein D amidase enhancer LytB N-terminal" evidence="2">
    <location>
        <begin position="178"/>
        <end position="266"/>
    </location>
</feature>
<sequence>MNNPSFFQKTFILLSVLFLGINPALANEGQDFFPLATATEFAVDISVPDTVQTLEYVISNRILIPEPVVRVGLYKTSEVIKFKSEFTYEVWVGGVSRGVISAGNVAELSYKKGLYTIKSESLEFGSFDYFRLVPANQANFFSLVNYSRPVAGRKKINFNVYRGTLEYRYSPKSKLPYIINELPLDSYVNGIAETHDSAAIEYSKALSVAARSYAYAFIGKTPPTEKRMFDVYATTVDQLYLGYNSELFMPRYAEAATATAGEMVTYNREPVVVFYFSRSNGKTKSWKGKDRPWLKSVEAKYDKGKKMLGHGIGMSNADAQQRAAKDGWEYKQILEHYYTSTTVEKVF</sequence>
<dbReference type="EMBL" id="MFRA01000003">
    <property type="protein sequence ID" value="OGH93036.1"/>
    <property type="molecule type" value="Genomic_DNA"/>
</dbReference>
<gene>
    <name evidence="3" type="ORF">A2563_04635</name>
</gene>
<evidence type="ECO:0000259" key="2">
    <source>
        <dbReference type="Pfam" id="PF08486"/>
    </source>
</evidence>
<evidence type="ECO:0000313" key="3">
    <source>
        <dbReference type="EMBL" id="OGH93036.1"/>
    </source>
</evidence>
<evidence type="ECO:0000313" key="4">
    <source>
        <dbReference type="Proteomes" id="UP000176634"/>
    </source>
</evidence>
<dbReference type="Proteomes" id="UP000176634">
    <property type="component" value="Unassembled WGS sequence"/>
</dbReference>
<protein>
    <recommendedName>
        <fullName evidence="2">Sporulation stage II protein D amidase enhancer LytB N-terminal domain-containing protein</fullName>
    </recommendedName>
</protein>
<accession>A0A1F6PA53</accession>
<organism evidence="3 4">
    <name type="scientific">Candidatus Magasanikbacteria bacterium RIFOXYD1_FULL_40_23</name>
    <dbReference type="NCBI Taxonomy" id="1798705"/>
    <lineage>
        <taxon>Bacteria</taxon>
        <taxon>Candidatus Magasanikiibacteriota</taxon>
    </lineage>
</organism>
<dbReference type="AlphaFoldDB" id="A0A1F6PA53"/>
<feature type="chain" id="PRO_5009525988" description="Sporulation stage II protein D amidase enhancer LytB N-terminal domain-containing protein" evidence="1">
    <location>
        <begin position="27"/>
        <end position="347"/>
    </location>
</feature>
<dbReference type="STRING" id="1798705.A2563_04635"/>
<keyword evidence="1" id="KW-0732">Signal</keyword>